<proteinExistence type="predicted"/>
<accession>A0A803PGW0</accession>
<sequence>MFYANAKEDYIDKEVVTIKLVASSSLGGGQATPTWSPPVVGRLKMNVDAGLVVVHRRVGCGAVVHDHFRVCLVSIANPVQALVSPPAIESIVVLYGLILCFNNVKVEYDCIGNILE</sequence>
<evidence type="ECO:0000313" key="1">
    <source>
        <dbReference type="EnsemblPlants" id="cds.evm.model.04.265"/>
    </source>
</evidence>
<protein>
    <submittedName>
        <fullName evidence="1">Uncharacterized protein</fullName>
    </submittedName>
</protein>
<dbReference type="Proteomes" id="UP000596661">
    <property type="component" value="Chromosome 4"/>
</dbReference>
<keyword evidence="2" id="KW-1185">Reference proteome</keyword>
<dbReference type="EnsemblPlants" id="evm.model.04.265">
    <property type="protein sequence ID" value="cds.evm.model.04.265"/>
    <property type="gene ID" value="evm.TU.04.265"/>
</dbReference>
<name>A0A803PGW0_CANSA</name>
<reference evidence="1" key="2">
    <citation type="submission" date="2021-03" db="UniProtKB">
        <authorList>
            <consortium name="EnsemblPlants"/>
        </authorList>
    </citation>
    <scope>IDENTIFICATION</scope>
</reference>
<dbReference type="AlphaFoldDB" id="A0A803PGW0"/>
<dbReference type="EMBL" id="UZAU01000358">
    <property type="status" value="NOT_ANNOTATED_CDS"/>
    <property type="molecule type" value="Genomic_DNA"/>
</dbReference>
<dbReference type="Gramene" id="evm.model.04.265">
    <property type="protein sequence ID" value="cds.evm.model.04.265"/>
    <property type="gene ID" value="evm.TU.04.265"/>
</dbReference>
<evidence type="ECO:0000313" key="2">
    <source>
        <dbReference type="Proteomes" id="UP000596661"/>
    </source>
</evidence>
<organism evidence="1 2">
    <name type="scientific">Cannabis sativa</name>
    <name type="common">Hemp</name>
    <name type="synonym">Marijuana</name>
    <dbReference type="NCBI Taxonomy" id="3483"/>
    <lineage>
        <taxon>Eukaryota</taxon>
        <taxon>Viridiplantae</taxon>
        <taxon>Streptophyta</taxon>
        <taxon>Embryophyta</taxon>
        <taxon>Tracheophyta</taxon>
        <taxon>Spermatophyta</taxon>
        <taxon>Magnoliopsida</taxon>
        <taxon>eudicotyledons</taxon>
        <taxon>Gunneridae</taxon>
        <taxon>Pentapetalae</taxon>
        <taxon>rosids</taxon>
        <taxon>fabids</taxon>
        <taxon>Rosales</taxon>
        <taxon>Cannabaceae</taxon>
        <taxon>Cannabis</taxon>
    </lineage>
</organism>
<reference evidence="1" key="1">
    <citation type="submission" date="2018-11" db="EMBL/GenBank/DDBJ databases">
        <authorList>
            <person name="Grassa J C."/>
        </authorList>
    </citation>
    <scope>NUCLEOTIDE SEQUENCE [LARGE SCALE GENOMIC DNA]</scope>
</reference>